<gene>
    <name evidence="6" type="ORF">SAMN02927935_04092</name>
</gene>
<evidence type="ECO:0000256" key="1">
    <source>
        <dbReference type="ARBA" id="ARBA00004561"/>
    </source>
</evidence>
<dbReference type="PANTHER" id="PTHR33420">
    <property type="entry name" value="FIMBRIAL SUBUNIT ELFA-RELATED"/>
    <property type="match status" value="1"/>
</dbReference>
<evidence type="ECO:0000313" key="6">
    <source>
        <dbReference type="EMBL" id="SCZ09022.1"/>
    </source>
</evidence>
<proteinExistence type="inferred from homology"/>
<dbReference type="PANTHER" id="PTHR33420:SF3">
    <property type="entry name" value="FIMBRIAL SUBUNIT ELFA"/>
    <property type="match status" value="1"/>
</dbReference>
<dbReference type="SUPFAM" id="SSF49401">
    <property type="entry name" value="Bacterial adhesins"/>
    <property type="match status" value="1"/>
</dbReference>
<evidence type="ECO:0000313" key="7">
    <source>
        <dbReference type="Proteomes" id="UP000183031"/>
    </source>
</evidence>
<dbReference type="InterPro" id="IPR050263">
    <property type="entry name" value="Bact_Fimbrial_Adh_Pro"/>
</dbReference>
<comment type="similarity">
    <text evidence="2">Belongs to the fimbrial protein family.</text>
</comment>
<evidence type="ECO:0000256" key="2">
    <source>
        <dbReference type="ARBA" id="ARBA00006671"/>
    </source>
</evidence>
<dbReference type="Proteomes" id="UP000183031">
    <property type="component" value="Unassembled WGS sequence"/>
</dbReference>
<comment type="subcellular location">
    <subcellularLocation>
        <location evidence="1">Fimbrium</location>
    </subcellularLocation>
</comment>
<reference evidence="6 7" key="1">
    <citation type="submission" date="2016-10" db="EMBL/GenBank/DDBJ databases">
        <authorList>
            <person name="Varghese N."/>
            <person name="Submissions S."/>
        </authorList>
    </citation>
    <scope>NUCLEOTIDE SEQUENCE [LARGE SCALE GENOMIC DNA]</scope>
    <source>
        <strain evidence="6 7">CGMCC 1.6853</strain>
    </source>
</reference>
<organism evidence="6 7">
    <name type="scientific">Serratia nematodiphila</name>
    <dbReference type="NCBI Taxonomy" id="458197"/>
    <lineage>
        <taxon>Bacteria</taxon>
        <taxon>Pseudomonadati</taxon>
        <taxon>Pseudomonadota</taxon>
        <taxon>Gammaproteobacteria</taxon>
        <taxon>Enterobacterales</taxon>
        <taxon>Yersiniaceae</taxon>
        <taxon>Serratia</taxon>
    </lineage>
</organism>
<keyword evidence="7" id="KW-1185">Reference proteome</keyword>
<dbReference type="InterPro" id="IPR008966">
    <property type="entry name" value="Adhesion_dom_sf"/>
</dbReference>
<feature type="signal peptide" evidence="5">
    <location>
        <begin position="1"/>
        <end position="23"/>
    </location>
</feature>
<protein>
    <submittedName>
        <fullName evidence="6">Major type 1 subunit fimbrin (Pilin)</fullName>
    </submittedName>
</protein>
<comment type="caution">
    <text evidence="6">The sequence shown here is derived from an EMBL/GenBank/DDBJ whole genome shotgun (WGS) entry which is preliminary data.</text>
</comment>
<dbReference type="RefSeq" id="WP_033631871.1">
    <property type="nucleotide sequence ID" value="NZ_CBCSIN010000012.1"/>
</dbReference>
<evidence type="ECO:0000256" key="5">
    <source>
        <dbReference type="SAM" id="SignalP"/>
    </source>
</evidence>
<dbReference type="Pfam" id="PF16970">
    <property type="entry name" value="FimA"/>
    <property type="match status" value="1"/>
</dbReference>
<dbReference type="Gene3D" id="2.60.40.1090">
    <property type="entry name" value="Fimbrial-type adhesion domain"/>
    <property type="match status" value="1"/>
</dbReference>
<name>A0A1G5L828_9GAMM</name>
<sequence length="181" mass="18609">MKKSSAIVFTLLGLSGLVGQAQAASNGTINFSGAVSAMTCDVRVNGQAADGNITLPVVTQDQLSVMSWTAGRTAFELKLNNCQGSLKTVAAYFEAGPGVDSSGRLHNLTGSAKNVALQLREGSGSFNPIVAGSPSQITNATYHTIASTGMATLPYTVEYYAMGAASAGSVVSNVVYSLQYK</sequence>
<feature type="chain" id="PRO_5047436872" evidence="5">
    <location>
        <begin position="24"/>
        <end position="181"/>
    </location>
</feature>
<keyword evidence="3 5" id="KW-0732">Signal</keyword>
<dbReference type="InterPro" id="IPR039458">
    <property type="entry name" value="FimA-like"/>
</dbReference>
<dbReference type="InterPro" id="IPR036937">
    <property type="entry name" value="Adhesion_dom_fimbrial_sf"/>
</dbReference>
<dbReference type="EMBL" id="FMUT01000012">
    <property type="protein sequence ID" value="SCZ09022.1"/>
    <property type="molecule type" value="Genomic_DNA"/>
</dbReference>
<evidence type="ECO:0000256" key="4">
    <source>
        <dbReference type="ARBA" id="ARBA00023263"/>
    </source>
</evidence>
<keyword evidence="4" id="KW-0281">Fimbrium</keyword>
<accession>A0A1G5L828</accession>
<evidence type="ECO:0000256" key="3">
    <source>
        <dbReference type="ARBA" id="ARBA00022729"/>
    </source>
</evidence>